<dbReference type="Proteomes" id="UP000196365">
    <property type="component" value="Unassembled WGS sequence"/>
</dbReference>
<dbReference type="SMART" id="SM00530">
    <property type="entry name" value="HTH_XRE"/>
    <property type="match status" value="1"/>
</dbReference>
<dbReference type="GO" id="GO:0003677">
    <property type="term" value="F:DNA binding"/>
    <property type="evidence" value="ECO:0007669"/>
    <property type="project" value="UniProtKB-KW"/>
</dbReference>
<protein>
    <submittedName>
        <fullName evidence="2">DNA-binding transcriptional regulator, XRE-family HTH domain</fullName>
    </submittedName>
</protein>
<keyword evidence="2" id="KW-0238">DNA-binding</keyword>
<dbReference type="SUPFAM" id="SSF47413">
    <property type="entry name" value="lambda repressor-like DNA-binding domains"/>
    <property type="match status" value="1"/>
</dbReference>
<gene>
    <name evidence="2" type="ORF">SAMN02745973_00397</name>
</gene>
<dbReference type="InterPro" id="IPR001387">
    <property type="entry name" value="Cro/C1-type_HTH"/>
</dbReference>
<dbReference type="RefSeq" id="WP_087677834.1">
    <property type="nucleotide sequence ID" value="NZ_FUWV01000001.1"/>
</dbReference>
<evidence type="ECO:0000313" key="2">
    <source>
        <dbReference type="EMBL" id="SJZ38365.1"/>
    </source>
</evidence>
<dbReference type="PROSITE" id="PS50943">
    <property type="entry name" value="HTH_CROC1"/>
    <property type="match status" value="1"/>
</dbReference>
<proteinExistence type="predicted"/>
<dbReference type="EMBL" id="FUWV01000001">
    <property type="protein sequence ID" value="SJZ38365.1"/>
    <property type="molecule type" value="Genomic_DNA"/>
</dbReference>
<organism evidence="2 3">
    <name type="scientific">Garciella nitratireducens DSM 15102</name>
    <dbReference type="NCBI Taxonomy" id="1121911"/>
    <lineage>
        <taxon>Bacteria</taxon>
        <taxon>Bacillati</taxon>
        <taxon>Bacillota</taxon>
        <taxon>Clostridia</taxon>
        <taxon>Eubacteriales</taxon>
        <taxon>Eubacteriaceae</taxon>
        <taxon>Garciella</taxon>
    </lineage>
</organism>
<name>A0A1T4K7S4_9FIRM</name>
<dbReference type="AlphaFoldDB" id="A0A1T4K7S4"/>
<evidence type="ECO:0000259" key="1">
    <source>
        <dbReference type="PROSITE" id="PS50943"/>
    </source>
</evidence>
<keyword evidence="3" id="KW-1185">Reference proteome</keyword>
<dbReference type="CDD" id="cd00093">
    <property type="entry name" value="HTH_XRE"/>
    <property type="match status" value="1"/>
</dbReference>
<dbReference type="OrthoDB" id="428540at2"/>
<evidence type="ECO:0000313" key="3">
    <source>
        <dbReference type="Proteomes" id="UP000196365"/>
    </source>
</evidence>
<sequence>MKASYALTKFRNNLGLTQVEMANRIGISLSFYSKLEMGERNPSFNFMTKFKKAFPLADVDIFFDNKIHLKCDKDNVG</sequence>
<dbReference type="InterPro" id="IPR010982">
    <property type="entry name" value="Lambda_DNA-bd_dom_sf"/>
</dbReference>
<dbReference type="Pfam" id="PF01381">
    <property type="entry name" value="HTH_3"/>
    <property type="match status" value="1"/>
</dbReference>
<accession>A0A1T4K7S4</accession>
<feature type="domain" description="HTH cro/C1-type" evidence="1">
    <location>
        <begin position="7"/>
        <end position="62"/>
    </location>
</feature>
<reference evidence="2 3" key="1">
    <citation type="submission" date="2017-02" db="EMBL/GenBank/DDBJ databases">
        <authorList>
            <person name="Peterson S.W."/>
        </authorList>
    </citation>
    <scope>NUCLEOTIDE SEQUENCE [LARGE SCALE GENOMIC DNA]</scope>
    <source>
        <strain evidence="2 3">DSM 15102</strain>
    </source>
</reference>
<dbReference type="Gene3D" id="1.10.260.40">
    <property type="entry name" value="lambda repressor-like DNA-binding domains"/>
    <property type="match status" value="1"/>
</dbReference>